<feature type="transmembrane region" description="Helical" evidence="1">
    <location>
        <begin position="141"/>
        <end position="161"/>
    </location>
</feature>
<dbReference type="InterPro" id="IPR043742">
    <property type="entry name" value="DUF5687"/>
</dbReference>
<keyword evidence="1" id="KW-1133">Transmembrane helix</keyword>
<feature type="transmembrane region" description="Helical" evidence="1">
    <location>
        <begin position="378"/>
        <end position="402"/>
    </location>
</feature>
<keyword evidence="1" id="KW-0812">Transmembrane</keyword>
<name>A0A090WYF4_9FLAO</name>
<feature type="transmembrane region" description="Helical" evidence="1">
    <location>
        <begin position="423"/>
        <end position="443"/>
    </location>
</feature>
<comment type="caution">
    <text evidence="2">The sequence shown here is derived from an EMBL/GenBank/DDBJ whole genome shotgun (WGS) entry which is preliminary data.</text>
</comment>
<evidence type="ECO:0000313" key="2">
    <source>
        <dbReference type="EMBL" id="GAL82145.1"/>
    </source>
</evidence>
<dbReference type="RefSeq" id="WP_042500708.1">
    <property type="nucleotide sequence ID" value="NZ_BBNU01000022.1"/>
</dbReference>
<proteinExistence type="predicted"/>
<feature type="transmembrane region" description="Helical" evidence="1">
    <location>
        <begin position="62"/>
        <end position="82"/>
    </location>
</feature>
<feature type="transmembrane region" description="Helical" evidence="1">
    <location>
        <begin position="173"/>
        <end position="198"/>
    </location>
</feature>
<feature type="transmembrane region" description="Helical" evidence="1">
    <location>
        <begin position="280"/>
        <end position="296"/>
    </location>
</feature>
<reference evidence="2 3" key="1">
    <citation type="journal article" date="2014" name="Genome Announc.">
        <title>Draft Genome Sequences of Marine Flavobacterium Algibacter lectus Strains SS8 and NR4.</title>
        <authorList>
            <person name="Takatani N."/>
            <person name="Nakanishi M."/>
            <person name="Meirelles P."/>
            <person name="Mino S."/>
            <person name="Suda W."/>
            <person name="Oshima K."/>
            <person name="Hattori M."/>
            <person name="Ohkuma M."/>
            <person name="Hosokawa M."/>
            <person name="Miyashita K."/>
            <person name="Thompson F.L."/>
            <person name="Niwa A."/>
            <person name="Sawabe T."/>
            <person name="Sawabe T."/>
        </authorList>
    </citation>
    <scope>NUCLEOTIDE SEQUENCE [LARGE SCALE GENOMIC DNA]</scope>
    <source>
        <strain evidence="3">JCM19274</strain>
    </source>
</reference>
<accession>A0A090WYF4</accession>
<feature type="transmembrane region" description="Helical" evidence="1">
    <location>
        <begin position="351"/>
        <end position="372"/>
    </location>
</feature>
<evidence type="ECO:0000313" key="3">
    <source>
        <dbReference type="Proteomes" id="UP000029643"/>
    </source>
</evidence>
<sequence>MIKLFLSLEWKAFFRSADFGKGLALKVLMGFFALYLVGMFLLIGIAVYPFLNDKFPDQNPFLTVNSFLFYWVLGDLVFRFFMQKLPVMSVKPLLTLPVKRSQIVNYVLRKSVFSFFNALPLFAIIPFGITLIFNDYPTTSVLFWMLALIITTLIINFLNFIIESFSTQYELSFLPIIALVVALYALDYFQIISLSILVSSGFQAIYNTPCFIVILIAVLVGLYFFNFKLLKQKLFLDSGLKTKIKEVQTSNLDWTRNFGDVAPFMQLDLKLLWRNKRTRSSLWMLAMGLLYGLMFYPDQKYMEMPWMYAFVGIFVTGIFLINFGQFIPAWDSGYYKLLMSQNIKYENYLKSKFTLMTLSVIILFVLSIPYVYFGWRILLAQFVAAIYNIGVNTLVILIGGSYNRKKINLDQKAAFNFQGTGGAVQWLIGIPLMFVPLAIFGITYAISSFEIACLVLGLLGVIGILLHQKIMTFITNKYVNSKYKMIDAFDQDN</sequence>
<dbReference type="STRING" id="221126.SAMN04489722_10327"/>
<dbReference type="Proteomes" id="UP000029643">
    <property type="component" value="Unassembled WGS sequence"/>
</dbReference>
<keyword evidence="1" id="KW-0472">Membrane</keyword>
<feature type="transmembrane region" description="Helical" evidence="1">
    <location>
        <begin position="103"/>
        <end position="129"/>
    </location>
</feature>
<dbReference type="AlphaFoldDB" id="A0A090WYF4"/>
<feature type="transmembrane region" description="Helical" evidence="1">
    <location>
        <begin position="23"/>
        <end position="50"/>
    </location>
</feature>
<feature type="transmembrane region" description="Helical" evidence="1">
    <location>
        <begin position="449"/>
        <end position="467"/>
    </location>
</feature>
<feature type="transmembrane region" description="Helical" evidence="1">
    <location>
        <begin position="204"/>
        <end position="225"/>
    </location>
</feature>
<feature type="transmembrane region" description="Helical" evidence="1">
    <location>
        <begin position="308"/>
        <end position="330"/>
    </location>
</feature>
<protein>
    <submittedName>
        <fullName evidence="2">Uncharacterized protein</fullName>
    </submittedName>
</protein>
<gene>
    <name evidence="2" type="ORF">JCM19274_43</name>
</gene>
<dbReference type="Pfam" id="PF18940">
    <property type="entry name" value="DUF5687"/>
    <property type="match status" value="1"/>
</dbReference>
<evidence type="ECO:0000256" key="1">
    <source>
        <dbReference type="SAM" id="Phobius"/>
    </source>
</evidence>
<organism evidence="2 3">
    <name type="scientific">Algibacter lectus</name>
    <dbReference type="NCBI Taxonomy" id="221126"/>
    <lineage>
        <taxon>Bacteria</taxon>
        <taxon>Pseudomonadati</taxon>
        <taxon>Bacteroidota</taxon>
        <taxon>Flavobacteriia</taxon>
        <taxon>Flavobacteriales</taxon>
        <taxon>Flavobacteriaceae</taxon>
        <taxon>Algibacter</taxon>
    </lineage>
</organism>
<dbReference type="EMBL" id="BBNU01000022">
    <property type="protein sequence ID" value="GAL82145.1"/>
    <property type="molecule type" value="Genomic_DNA"/>
</dbReference>